<gene>
    <name evidence="3" type="ORF">NX722_05655</name>
</gene>
<evidence type="ECO:0000259" key="2">
    <source>
        <dbReference type="Pfam" id="PF24729"/>
    </source>
</evidence>
<dbReference type="Pfam" id="PF24729">
    <property type="entry name" value="Acb2_Tad1_hairpin"/>
    <property type="match status" value="1"/>
</dbReference>
<sequence>MKEKKPITEGEHRVRIDFNPSGDTRVTEIKSLAVELIDLVHFYGKDDRCTALAMTAFEEGVMWAVKSITKPDRK</sequence>
<keyword evidence="1" id="KW-0547">Nucleotide-binding</keyword>
<protein>
    <recommendedName>
        <fullName evidence="2">Acb2/Tad1 hairpin domain-containing protein</fullName>
    </recommendedName>
</protein>
<evidence type="ECO:0000313" key="4">
    <source>
        <dbReference type="Proteomes" id="UP001209854"/>
    </source>
</evidence>
<reference evidence="3 4" key="1">
    <citation type="submission" date="2022-10" db="EMBL/GenBank/DDBJ databases">
        <title>High-quality genome sequences of two octocoral-associated bacteria, Endozoicomonas euniceicola EF212 and Endozoicomonas gorgoniicola PS125.</title>
        <authorList>
            <person name="Chiou Y.-J."/>
            <person name="Chen Y.-H."/>
        </authorList>
    </citation>
    <scope>NUCLEOTIDE SEQUENCE [LARGE SCALE GENOMIC DNA]</scope>
    <source>
        <strain evidence="3 4">PS125</strain>
    </source>
</reference>
<dbReference type="Proteomes" id="UP001209854">
    <property type="component" value="Unassembled WGS sequence"/>
</dbReference>
<comment type="caution">
    <text evidence="3">The sequence shown here is derived from an EMBL/GenBank/DDBJ whole genome shotgun (WGS) entry which is preliminary data.</text>
</comment>
<name>A0ABT3MRY5_9GAMM</name>
<dbReference type="EMBL" id="JAPFCC010000001">
    <property type="protein sequence ID" value="MCW7552138.1"/>
    <property type="molecule type" value="Genomic_DNA"/>
</dbReference>
<dbReference type="InterPro" id="IPR056098">
    <property type="entry name" value="Acb2/Tad1_hairpin"/>
</dbReference>
<dbReference type="RefSeq" id="WP_262567116.1">
    <property type="nucleotide sequence ID" value="NZ_JAPFCC010000001.1"/>
</dbReference>
<accession>A0ABT3MRY5</accession>
<proteinExistence type="predicted"/>
<keyword evidence="4" id="KW-1185">Reference proteome</keyword>
<organism evidence="3 4">
    <name type="scientific">Endozoicomonas gorgoniicola</name>
    <dbReference type="NCBI Taxonomy" id="1234144"/>
    <lineage>
        <taxon>Bacteria</taxon>
        <taxon>Pseudomonadati</taxon>
        <taxon>Pseudomonadota</taxon>
        <taxon>Gammaproteobacteria</taxon>
        <taxon>Oceanospirillales</taxon>
        <taxon>Endozoicomonadaceae</taxon>
        <taxon>Endozoicomonas</taxon>
    </lineage>
</organism>
<feature type="domain" description="Acb2/Tad1 hairpin" evidence="2">
    <location>
        <begin position="13"/>
        <end position="69"/>
    </location>
</feature>
<evidence type="ECO:0000256" key="1">
    <source>
        <dbReference type="ARBA" id="ARBA00022741"/>
    </source>
</evidence>
<evidence type="ECO:0000313" key="3">
    <source>
        <dbReference type="EMBL" id="MCW7552138.1"/>
    </source>
</evidence>